<dbReference type="RefSeq" id="WP_016192076.1">
    <property type="nucleotide sequence ID" value="NZ_CP089932.1"/>
</dbReference>
<protein>
    <submittedName>
        <fullName evidence="1">Phage structural protein</fullName>
    </submittedName>
</protein>
<dbReference type="PATRIC" id="fig|65700.7.peg.2972"/>
<dbReference type="STRING" id="65700.SY86_11740"/>
<gene>
    <name evidence="1" type="ORF">SY86_11740</name>
</gene>
<accession>A0A0M2K996</accession>
<dbReference type="InterPro" id="IPR054438">
    <property type="entry name" value="Struct_cement_gp24/gp6"/>
</dbReference>
<evidence type="ECO:0000313" key="1">
    <source>
        <dbReference type="EMBL" id="KKF35945.1"/>
    </source>
</evidence>
<comment type="caution">
    <text evidence="1">The sequence shown here is derived from an EMBL/GenBank/DDBJ whole genome shotgun (WGS) entry which is preliminary data.</text>
</comment>
<keyword evidence="2" id="KW-1185">Reference proteome</keyword>
<dbReference type="EMBL" id="JXNU01000003">
    <property type="protein sequence ID" value="KKF35945.1"/>
    <property type="molecule type" value="Genomic_DNA"/>
</dbReference>
<evidence type="ECO:0000313" key="2">
    <source>
        <dbReference type="Proteomes" id="UP000033924"/>
    </source>
</evidence>
<sequence length="165" mass="17372">MAIPKSVANGMISGVVGEVSHFGPLRATSAVLDSADEKKNLFGLAYTYKDASVESVQPGGNGAFAGIMINPKAYRIETEYARNGTQGEFLTMGELNVQLEASGTVNAPVIFSETDGKLSVKEKPATGDRVIGFVSRHLPSAETPNLCVLRLTEIPYPTPAPTGDA</sequence>
<reference evidence="1 2" key="1">
    <citation type="submission" date="2015-01" db="EMBL/GenBank/DDBJ databases">
        <title>Erwinia tracheiphila.</title>
        <authorList>
            <person name="Shapiro L.R."/>
        </authorList>
    </citation>
    <scope>NUCLEOTIDE SEQUENCE [LARGE SCALE GENOMIC DNA]</scope>
    <source>
        <strain evidence="1 2">BuffGH</strain>
    </source>
</reference>
<name>A0A0M2K996_9GAMM</name>
<dbReference type="Pfam" id="PF22758">
    <property type="entry name" value="Phage_cement"/>
    <property type="match status" value="1"/>
</dbReference>
<organism evidence="1 2">
    <name type="scientific">Erwinia tracheiphila</name>
    <dbReference type="NCBI Taxonomy" id="65700"/>
    <lineage>
        <taxon>Bacteria</taxon>
        <taxon>Pseudomonadati</taxon>
        <taxon>Pseudomonadota</taxon>
        <taxon>Gammaproteobacteria</taxon>
        <taxon>Enterobacterales</taxon>
        <taxon>Erwiniaceae</taxon>
        <taxon>Erwinia</taxon>
    </lineage>
</organism>
<proteinExistence type="predicted"/>
<dbReference type="AlphaFoldDB" id="A0A0M2K996"/>
<dbReference type="Proteomes" id="UP000033924">
    <property type="component" value="Unassembled WGS sequence"/>
</dbReference>